<dbReference type="Proteomes" id="UP000228380">
    <property type="component" value="Chromosome 9"/>
</dbReference>
<feature type="coiled-coil region" evidence="1">
    <location>
        <begin position="989"/>
        <end position="1188"/>
    </location>
</feature>
<keyword evidence="3" id="KW-0472">Membrane</keyword>
<keyword evidence="1" id="KW-0175">Coiled coil</keyword>
<evidence type="ECO:0000313" key="4">
    <source>
        <dbReference type="Proteomes" id="UP000228380"/>
    </source>
</evidence>
<accession>A0A8B9ANS9</accession>
<dbReference type="PANTHER" id="PTHR43049">
    <property type="entry name" value="EARLY ENDOSOME ANTIGEN"/>
    <property type="match status" value="1"/>
</dbReference>
<evidence type="ECO:0000313" key="5">
    <source>
        <dbReference type="RefSeq" id="XP_038985673.1"/>
    </source>
</evidence>
<reference evidence="4" key="1">
    <citation type="journal article" date="2019" name="Nat. Commun.">
        <title>Genome-wide association mapping of date palm fruit traits.</title>
        <authorList>
            <person name="Hazzouri K.M."/>
            <person name="Gros-Balthazard M."/>
            <person name="Flowers J.M."/>
            <person name="Copetti D."/>
            <person name="Lemansour A."/>
            <person name="Lebrun M."/>
            <person name="Masmoudi K."/>
            <person name="Ferrand S."/>
            <person name="Dhar M.I."/>
            <person name="Fresquez Z.A."/>
            <person name="Rosas U."/>
            <person name="Zhang J."/>
            <person name="Talag J."/>
            <person name="Lee S."/>
            <person name="Kudrna D."/>
            <person name="Powell R.F."/>
            <person name="Leitch I.J."/>
            <person name="Krueger R.R."/>
            <person name="Wing R.A."/>
            <person name="Amiri K.M.A."/>
            <person name="Purugganan M.D."/>
        </authorList>
    </citation>
    <scope>NUCLEOTIDE SEQUENCE [LARGE SCALE GENOMIC DNA]</scope>
    <source>
        <strain evidence="4">cv. Khalas</strain>
    </source>
</reference>
<evidence type="ECO:0000256" key="1">
    <source>
        <dbReference type="SAM" id="Coils"/>
    </source>
</evidence>
<dbReference type="SUPFAM" id="SSF57997">
    <property type="entry name" value="Tropomyosin"/>
    <property type="match status" value="2"/>
</dbReference>
<feature type="coiled-coil region" evidence="1">
    <location>
        <begin position="93"/>
        <end position="218"/>
    </location>
</feature>
<feature type="coiled-coil region" evidence="1">
    <location>
        <begin position="1221"/>
        <end position="1351"/>
    </location>
</feature>
<dbReference type="RefSeq" id="XP_038985673.1">
    <property type="nucleotide sequence ID" value="XM_039129745.1"/>
</dbReference>
<evidence type="ECO:0000256" key="2">
    <source>
        <dbReference type="SAM" id="MobiDB-lite"/>
    </source>
</evidence>
<name>A0A8B9ANS9_PHODC</name>
<dbReference type="Gene3D" id="1.20.5.170">
    <property type="match status" value="1"/>
</dbReference>
<organism evidence="4 5">
    <name type="scientific">Phoenix dactylifera</name>
    <name type="common">Date palm</name>
    <dbReference type="NCBI Taxonomy" id="42345"/>
    <lineage>
        <taxon>Eukaryota</taxon>
        <taxon>Viridiplantae</taxon>
        <taxon>Streptophyta</taxon>
        <taxon>Embryophyta</taxon>
        <taxon>Tracheophyta</taxon>
        <taxon>Spermatophyta</taxon>
        <taxon>Magnoliopsida</taxon>
        <taxon>Liliopsida</taxon>
        <taxon>Arecaceae</taxon>
        <taxon>Coryphoideae</taxon>
        <taxon>Phoeniceae</taxon>
        <taxon>Phoenix</taxon>
    </lineage>
</organism>
<evidence type="ECO:0000256" key="3">
    <source>
        <dbReference type="SAM" id="Phobius"/>
    </source>
</evidence>
<feature type="coiled-coil region" evidence="1">
    <location>
        <begin position="247"/>
        <end position="438"/>
    </location>
</feature>
<protein>
    <submittedName>
        <fullName evidence="5">Myosin-9-like isoform X1</fullName>
    </submittedName>
</protein>
<feature type="region of interest" description="Disordered" evidence="2">
    <location>
        <begin position="1372"/>
        <end position="1406"/>
    </location>
</feature>
<keyword evidence="3" id="KW-0812">Transmembrane</keyword>
<proteinExistence type="predicted"/>
<keyword evidence="3" id="KW-1133">Transmembrane helix</keyword>
<reference evidence="5" key="2">
    <citation type="submission" date="2025-08" db="UniProtKB">
        <authorList>
            <consortium name="RefSeq"/>
        </authorList>
    </citation>
    <scope>IDENTIFICATION</scope>
    <source>
        <tissue evidence="5">Young leaves</tissue>
    </source>
</reference>
<dbReference type="OrthoDB" id="770890at2759"/>
<feature type="transmembrane region" description="Helical" evidence="3">
    <location>
        <begin position="1416"/>
        <end position="1436"/>
    </location>
</feature>
<dbReference type="PANTHER" id="PTHR43049:SF1">
    <property type="entry name" value="EARLY ENDOSOME ANTIGEN"/>
    <property type="match status" value="1"/>
</dbReference>
<gene>
    <name evidence="5" type="primary">LOC103715644</name>
</gene>
<sequence>MEAKMEEGTHASSTEVEVKLLSKVDAEVDEGERELLINGNPHLQRRQANKEEEEESASDGEFIKIEKEQIEVKESSHPLKPIAEVEETPCLDLLAMEEKIRALELQLESAAKELQCSESEKSLLKSEFDLANGKLEKMDKHCKELELDQKRMKEQILEAEQKYTLQLESLQEALRSSYMKHKELVDVKKAFDALSAEVESSRKKIEELEAELVLSAGEMHKFEKLSDERSSHAELESKRALEFEKMLELAKVNTKEMEDQMGNLQEELKGLYNKIAESQQVEEALRSTALDLSVVQENLELSKSQATDLEQKLVSRDAIIHELKEELELRKASEQQMRENVLELESLLSAAKKDLQAKLVDLEKEEFNLQEQMKERQMIESLFENQKMQILALQEELANLTGERETLQSAVAELNSKLSMEEETGRSLEAKLNLAEQNFARTDLLLSQALSYKEELEQKLKSLEGFHQESRIAAETATKRSLELEDLIQASNAAEEGLKALLRETEMRLSSTEEQNMELEQQLNLAEVKHIDAEREIKELSEKMTELTTLLKKAEEESALSKCHFQTYEDRIIQLESSLSNSSSRNSQLEQELKDLAEKCAEHEGRATATHQRSLELEALVDVSHSKAEDAGKKAGELELLLEAANYRTQELEQLLSGTEAKFRDVEAESKQYGGKISEISAELEAFQTKSASLETVLQAANEKERELTDMLNIVTAERKNLEDSANVSGQKLLEAENLIVVLQSELKSVEEKLKSVEKELEASGVRENEILEKFRSAEEKLEQQNKAVEQAIARNLELESLNESLVKDSELKLQEAAISFAQKETEAQQLNEKLKSLEEQSAFYQDKAAEATEKVTSLKAELETNATKFVSLQSTVEELRQKVSEADLKLEQSISENALLAGTNSNLREELEAHQCKVNELHELLNSIHVEKEATAEQLASHVKTITQLTDEHSRGLELQSATESRVKETEVQLHEAIEKFTQRDSEARKLNEKLLALEVQLQTFEEQAKDMAIVAENRKVELEETLLKLRNVEGLVEEVQRKADHFRSEKEGLESTNLSLSEKLTAYETKINELQTASKVTIGEKEEMSLQLHSSRKTIEDLMQQFDSEKEKLQSQMTSVMEENNMLNEMYQNAKKELEAIIVQLEEQVNAQKARELSLNADVENLKAELAEKSVIQSKISQLEQQLLLAETKYMEKIEGAQLAAAEKEAVLTSKSKEHESTLLERDALYEQLNEIQKELDLARKTITEQQKELDSMKELEREALMKKMLDEMEAKHQHATSLEKQVEELKQNLQIAETQYKEKVIEEGKKLAIVCAELDDLKHKLSQTVDMEKKIAELENELANAKSREEVKDGILEAKSEDKVEVRSRDLGLNTSTPSKRKSKKRSEELYQTAQTTSAVSTMNASTEPSGLMAFKFILGVALVSIITGIILGKRF</sequence>
<keyword evidence="4" id="KW-1185">Reference proteome</keyword>
<feature type="region of interest" description="Disordered" evidence="2">
    <location>
        <begin position="33"/>
        <end position="61"/>
    </location>
</feature>
<feature type="coiled-coil region" evidence="1">
    <location>
        <begin position="484"/>
        <end position="606"/>
    </location>
</feature>
<feature type="compositionally biased region" description="Polar residues" evidence="2">
    <location>
        <begin position="1393"/>
        <end position="1406"/>
    </location>
</feature>
<dbReference type="GeneID" id="103715644"/>
<feature type="coiled-coil region" evidence="1">
    <location>
        <begin position="649"/>
        <end position="925"/>
    </location>
</feature>